<proteinExistence type="predicted"/>
<dbReference type="Pfam" id="PF07859">
    <property type="entry name" value="Abhydrolase_3"/>
    <property type="match status" value="1"/>
</dbReference>
<feature type="domain" description="Alpha/beta hydrolase fold-3" evidence="2">
    <location>
        <begin position="73"/>
        <end position="277"/>
    </location>
</feature>
<name>A0A1W6JYH7_9CREN</name>
<sequence>MPLDPKIKEILGKFNLNLSIPVNEIRRIHDSFFIEETKDKEIDTEDIEIPVKDGEITTRIYYPKEKKKEYPFLVYYHGGGFVLGSIETHDSICSIIAKSGIAVASVGYRLSPEYKFPIPVNDSYDALKWLYNNAEKYSLDSSKLAVGGDSAGGNLAAVVSLMSRDNNDNMIKYQVLIYPAVNMVDISPSTFEYSEGYFLTYQLMRWFGSMYFSNPKDGLNHYASPIFADLKNLPPSLVITAEYDPLRDQGETYSHLLKINGNQSTSVRYNGVIHGFISFHKYLDEGRTAIEQIAGYLKNRLE</sequence>
<dbReference type="InterPro" id="IPR029058">
    <property type="entry name" value="AB_hydrolase_fold"/>
</dbReference>
<evidence type="ECO:0000313" key="4">
    <source>
        <dbReference type="Proteomes" id="UP000193404"/>
    </source>
</evidence>
<dbReference type="STRING" id="282676.B6F84_03880"/>
<dbReference type="GO" id="GO:0016787">
    <property type="term" value="F:hydrolase activity"/>
    <property type="evidence" value="ECO:0007669"/>
    <property type="project" value="UniProtKB-KW"/>
</dbReference>
<dbReference type="OrthoDB" id="33195at2157"/>
<dbReference type="AlphaFoldDB" id="A0A1W6JYH7"/>
<dbReference type="PANTHER" id="PTHR48081">
    <property type="entry name" value="AB HYDROLASE SUPERFAMILY PROTEIN C4A8.06C"/>
    <property type="match status" value="1"/>
</dbReference>
<dbReference type="SUPFAM" id="SSF53474">
    <property type="entry name" value="alpha/beta-Hydrolases"/>
    <property type="match status" value="1"/>
</dbReference>
<keyword evidence="4" id="KW-1185">Reference proteome</keyword>
<protein>
    <submittedName>
        <fullName evidence="3">Alpha/beta hydrolase</fullName>
    </submittedName>
</protein>
<dbReference type="RefSeq" id="WP_148691015.1">
    <property type="nucleotide sequence ID" value="NZ_CP020477.1"/>
</dbReference>
<dbReference type="Proteomes" id="UP000193404">
    <property type="component" value="Chromosome"/>
</dbReference>
<evidence type="ECO:0000256" key="1">
    <source>
        <dbReference type="ARBA" id="ARBA00022801"/>
    </source>
</evidence>
<dbReference type="FunFam" id="3.40.50.1820:FF:000089">
    <property type="entry name" value="Alpha/beta hydrolase"/>
    <property type="match status" value="1"/>
</dbReference>
<organism evidence="3 4">
    <name type="scientific">Acidianus manzaensis</name>
    <dbReference type="NCBI Taxonomy" id="282676"/>
    <lineage>
        <taxon>Archaea</taxon>
        <taxon>Thermoproteota</taxon>
        <taxon>Thermoprotei</taxon>
        <taxon>Sulfolobales</taxon>
        <taxon>Sulfolobaceae</taxon>
        <taxon>Acidianus</taxon>
    </lineage>
</organism>
<evidence type="ECO:0000313" key="3">
    <source>
        <dbReference type="EMBL" id="ARM75254.1"/>
    </source>
</evidence>
<evidence type="ECO:0000259" key="2">
    <source>
        <dbReference type="Pfam" id="PF07859"/>
    </source>
</evidence>
<dbReference type="EMBL" id="CP020477">
    <property type="protein sequence ID" value="ARM75254.1"/>
    <property type="molecule type" value="Genomic_DNA"/>
</dbReference>
<accession>A0A1W6JYH7</accession>
<dbReference type="InterPro" id="IPR013094">
    <property type="entry name" value="AB_hydrolase_3"/>
</dbReference>
<dbReference type="GeneID" id="41590030"/>
<keyword evidence="1 3" id="KW-0378">Hydrolase</keyword>
<dbReference type="KEGG" id="aman:B6F84_03880"/>
<reference evidence="3 4" key="1">
    <citation type="submission" date="2017-03" db="EMBL/GenBank/DDBJ databases">
        <title>Sulfur activation and transportation mechanism of thermophilic Archaea Acidianus manzaensis YN-25.</title>
        <authorList>
            <person name="Ma Y."/>
            <person name="Yang Y."/>
            <person name="Xia J."/>
        </authorList>
    </citation>
    <scope>NUCLEOTIDE SEQUENCE [LARGE SCALE GENOMIC DNA]</scope>
    <source>
        <strain evidence="3 4">YN-25</strain>
    </source>
</reference>
<gene>
    <name evidence="3" type="ORF">B6F84_03880</name>
</gene>
<dbReference type="Gene3D" id="3.40.50.1820">
    <property type="entry name" value="alpha/beta hydrolase"/>
    <property type="match status" value="1"/>
</dbReference>
<dbReference type="InterPro" id="IPR050300">
    <property type="entry name" value="GDXG_lipolytic_enzyme"/>
</dbReference>
<dbReference type="PANTHER" id="PTHR48081:SF8">
    <property type="entry name" value="ALPHA_BETA HYDROLASE FOLD-3 DOMAIN-CONTAINING PROTEIN-RELATED"/>
    <property type="match status" value="1"/>
</dbReference>